<proteinExistence type="predicted"/>
<accession>A0A8H7V1D1</accession>
<dbReference type="Proteomes" id="UP000603453">
    <property type="component" value="Unassembled WGS sequence"/>
</dbReference>
<organism evidence="1 2">
    <name type="scientific">Mucor saturninus</name>
    <dbReference type="NCBI Taxonomy" id="64648"/>
    <lineage>
        <taxon>Eukaryota</taxon>
        <taxon>Fungi</taxon>
        <taxon>Fungi incertae sedis</taxon>
        <taxon>Mucoromycota</taxon>
        <taxon>Mucoromycotina</taxon>
        <taxon>Mucoromycetes</taxon>
        <taxon>Mucorales</taxon>
        <taxon>Mucorineae</taxon>
        <taxon>Mucoraceae</taxon>
        <taxon>Mucor</taxon>
    </lineage>
</organism>
<dbReference type="AlphaFoldDB" id="A0A8H7V1D1"/>
<protein>
    <submittedName>
        <fullName evidence="1">Uncharacterized protein</fullName>
    </submittedName>
</protein>
<reference evidence="1" key="1">
    <citation type="submission" date="2020-12" db="EMBL/GenBank/DDBJ databases">
        <title>Metabolic potential, ecology and presence of endohyphal bacteria is reflected in genomic diversity of Mucoromycotina.</title>
        <authorList>
            <person name="Muszewska A."/>
            <person name="Okrasinska A."/>
            <person name="Steczkiewicz K."/>
            <person name="Drgas O."/>
            <person name="Orlowska M."/>
            <person name="Perlinska-Lenart U."/>
            <person name="Aleksandrzak-Piekarczyk T."/>
            <person name="Szatraj K."/>
            <person name="Zielenkiewicz U."/>
            <person name="Pilsyk S."/>
            <person name="Malc E."/>
            <person name="Mieczkowski P."/>
            <person name="Kruszewska J.S."/>
            <person name="Biernat P."/>
            <person name="Pawlowska J."/>
        </authorList>
    </citation>
    <scope>NUCLEOTIDE SEQUENCE</scope>
    <source>
        <strain evidence="1">WA0000017839</strain>
    </source>
</reference>
<evidence type="ECO:0000313" key="1">
    <source>
        <dbReference type="EMBL" id="KAG2201862.1"/>
    </source>
</evidence>
<comment type="caution">
    <text evidence="1">The sequence shown here is derived from an EMBL/GenBank/DDBJ whole genome shotgun (WGS) entry which is preliminary data.</text>
</comment>
<keyword evidence="2" id="KW-1185">Reference proteome</keyword>
<dbReference type="EMBL" id="JAEPRD010000067">
    <property type="protein sequence ID" value="KAG2201862.1"/>
    <property type="molecule type" value="Genomic_DNA"/>
</dbReference>
<sequence length="151" mass="17590">MAAATRQLTLADGIRYFALKKMNKMGGYLRRTWLANEKLMDDLECKMSKIQRKTGLTTPRFSASIFACGKSVDEADFKRNSQEDLDRYTYISHFYLFLIRRIAAGVDSTTITAIRYKIKKTLREMVFLEEVLNRVDCRPTNFADPLFEDYD</sequence>
<gene>
    <name evidence="1" type="ORF">INT47_004419</name>
</gene>
<evidence type="ECO:0000313" key="2">
    <source>
        <dbReference type="Proteomes" id="UP000603453"/>
    </source>
</evidence>
<name>A0A8H7V1D1_9FUNG</name>